<reference evidence="2 3" key="1">
    <citation type="submission" date="2023-07" db="EMBL/GenBank/DDBJ databases">
        <title>Sorghum-associated microbial communities from plants grown in Nebraska, USA.</title>
        <authorList>
            <person name="Schachtman D."/>
        </authorList>
    </citation>
    <scope>NUCLEOTIDE SEQUENCE [LARGE SCALE GENOMIC DNA]</scope>
    <source>
        <strain evidence="2 3">BE211</strain>
    </source>
</reference>
<dbReference type="PANTHER" id="PTHR39177:SF1">
    <property type="entry name" value="ABC TRANSPORTER PERMEASE YTRC-RELATED"/>
    <property type="match status" value="1"/>
</dbReference>
<accession>A0ABU1TVI8</accession>
<feature type="transmembrane region" description="Helical" evidence="1">
    <location>
        <begin position="325"/>
        <end position="342"/>
    </location>
</feature>
<feature type="transmembrane region" description="Helical" evidence="1">
    <location>
        <begin position="61"/>
        <end position="81"/>
    </location>
</feature>
<evidence type="ECO:0000256" key="1">
    <source>
        <dbReference type="SAM" id="Phobius"/>
    </source>
</evidence>
<keyword evidence="3" id="KW-1185">Reference proteome</keyword>
<sequence length="354" mass="39776">MFHKALWMRNYKLAASAVWALYIVLFFLMPFSFYGKAASLKKDLDQFQNHPGDMTLYFHFQGAEIAVILTLLLVGVAALLIGQERTTHSTDLTFALPFSRKDIFLSKWIFGAAHIITSLLVNLLLCVLILKFSILSDVTDAKFLLKFTSFVVPTSLAIFSFCMFIGTIAGTMVSQFILSLIFLFFPIGFLTLLGSFFTYNGFLNDPMHKLDGSLNLLGKISELITLPIPLLQFMYFADEQSKGVIDHQLNTPSMNAIIVACVYLIITVLAGIWLFSRTKNENNGKLLVFEKGKRFFMCGVVLCFALLGGMFGGEIFGSYGEPSYFAYYFSAVIGGIISYFILRKFINVQLRLSR</sequence>
<keyword evidence="1" id="KW-1133">Transmembrane helix</keyword>
<keyword evidence="1" id="KW-0812">Transmembrane</keyword>
<comment type="caution">
    <text evidence="2">The sequence shown here is derived from an EMBL/GenBank/DDBJ whole genome shotgun (WGS) entry which is preliminary data.</text>
</comment>
<dbReference type="RefSeq" id="WP_310255658.1">
    <property type="nucleotide sequence ID" value="NZ_JAVDWA010000001.1"/>
</dbReference>
<proteinExistence type="predicted"/>
<feature type="transmembrane region" description="Helical" evidence="1">
    <location>
        <begin position="256"/>
        <end position="275"/>
    </location>
</feature>
<dbReference type="EMBL" id="JAVDWA010000001">
    <property type="protein sequence ID" value="MDR7071216.1"/>
    <property type="molecule type" value="Genomic_DNA"/>
</dbReference>
<feature type="transmembrane region" description="Helical" evidence="1">
    <location>
        <begin position="295"/>
        <end position="313"/>
    </location>
</feature>
<dbReference type="PANTHER" id="PTHR39177">
    <property type="entry name" value="ABC TRANSPORTER PERMEASE YTRC-RELATED"/>
    <property type="match status" value="1"/>
</dbReference>
<dbReference type="Pfam" id="PF12679">
    <property type="entry name" value="ABC2_membrane_2"/>
    <property type="match status" value="1"/>
</dbReference>
<evidence type="ECO:0000313" key="2">
    <source>
        <dbReference type="EMBL" id="MDR7071216.1"/>
    </source>
</evidence>
<gene>
    <name evidence="2" type="ORF">J2X07_000191</name>
</gene>
<feature type="transmembrane region" description="Helical" evidence="1">
    <location>
        <begin position="150"/>
        <end position="169"/>
    </location>
</feature>
<dbReference type="InterPro" id="IPR053046">
    <property type="entry name" value="ABC-5_transporter"/>
</dbReference>
<feature type="transmembrane region" description="Helical" evidence="1">
    <location>
        <begin position="108"/>
        <end position="130"/>
    </location>
</feature>
<organism evidence="2 3">
    <name type="scientific">Fictibacillus barbaricus</name>
    <dbReference type="NCBI Taxonomy" id="182136"/>
    <lineage>
        <taxon>Bacteria</taxon>
        <taxon>Bacillati</taxon>
        <taxon>Bacillota</taxon>
        <taxon>Bacilli</taxon>
        <taxon>Bacillales</taxon>
        <taxon>Fictibacillaceae</taxon>
        <taxon>Fictibacillus</taxon>
    </lineage>
</organism>
<evidence type="ECO:0000313" key="3">
    <source>
        <dbReference type="Proteomes" id="UP001258181"/>
    </source>
</evidence>
<name>A0ABU1TVI8_9BACL</name>
<feature type="transmembrane region" description="Helical" evidence="1">
    <location>
        <begin position="176"/>
        <end position="199"/>
    </location>
</feature>
<dbReference type="Proteomes" id="UP001258181">
    <property type="component" value="Unassembled WGS sequence"/>
</dbReference>
<protein>
    <submittedName>
        <fullName evidence="2">ABC-type transport system involved in multi-copper enzyme maturation permease subunit</fullName>
    </submittedName>
</protein>
<keyword evidence="1" id="KW-0472">Membrane</keyword>